<feature type="signal peptide" evidence="2">
    <location>
        <begin position="1"/>
        <end position="48"/>
    </location>
</feature>
<sequence length="296" mass="29722">MDIAITHGVRTNATHFGTSLKKFFVLLAALLLAVLALTFAAPASSASAAEVGQCNGIAEGGGQGVNCDVTVVNNLDITTGVASSTVTTKVCIGPANTVIPGCDPVTTSYDSLVTSVNQCNASANGPGSSVTCNVFVTNNITGGSSTGVTAATVNQCNNTAGGGGEFLNCSPRPANTTNATITQCNYSTNGGGATVECSVSPSFASAELPVLINQCNDSTNEGGGTMRCTASLTNNVLAATAPTPPPAKNVLNDARTDGFTHPAWNDGSSDFLGVGVLLVAGLLTAAFVTRRMRAHR</sequence>
<protein>
    <submittedName>
        <fullName evidence="3">Uncharacterized protein</fullName>
    </submittedName>
</protein>
<dbReference type="OrthoDB" id="5117512at2"/>
<organism evidence="3 4">
    <name type="scientific">Salinibacterium xinjiangense</name>
    <dbReference type="NCBI Taxonomy" id="386302"/>
    <lineage>
        <taxon>Bacteria</taxon>
        <taxon>Bacillati</taxon>
        <taxon>Actinomycetota</taxon>
        <taxon>Actinomycetes</taxon>
        <taxon>Micrococcales</taxon>
        <taxon>Microbacteriaceae</taxon>
        <taxon>Salinibacterium</taxon>
    </lineage>
</organism>
<keyword evidence="2" id="KW-0732">Signal</keyword>
<feature type="transmembrane region" description="Helical" evidence="1">
    <location>
        <begin position="271"/>
        <end position="289"/>
    </location>
</feature>
<evidence type="ECO:0000313" key="4">
    <source>
        <dbReference type="Proteomes" id="UP000219440"/>
    </source>
</evidence>
<dbReference type="RefSeq" id="WP_097060086.1">
    <property type="nucleotide sequence ID" value="NZ_BMLC01000001.1"/>
</dbReference>
<keyword evidence="1" id="KW-0472">Membrane</keyword>
<keyword evidence="1" id="KW-1133">Transmembrane helix</keyword>
<evidence type="ECO:0000256" key="2">
    <source>
        <dbReference type="SAM" id="SignalP"/>
    </source>
</evidence>
<keyword evidence="4" id="KW-1185">Reference proteome</keyword>
<dbReference type="EMBL" id="OCST01000002">
    <property type="protein sequence ID" value="SOE59406.1"/>
    <property type="molecule type" value="Genomic_DNA"/>
</dbReference>
<dbReference type="Proteomes" id="UP000219440">
    <property type="component" value="Unassembled WGS sequence"/>
</dbReference>
<evidence type="ECO:0000313" key="3">
    <source>
        <dbReference type="EMBL" id="SOE59406.1"/>
    </source>
</evidence>
<accession>A0A2C8Z6L7</accession>
<gene>
    <name evidence="3" type="ORF">SAMN06296378_0936</name>
</gene>
<name>A0A2C8Z6L7_9MICO</name>
<reference evidence="3 4" key="1">
    <citation type="submission" date="2017-09" db="EMBL/GenBank/DDBJ databases">
        <authorList>
            <person name="Ehlers B."/>
            <person name="Leendertz F.H."/>
        </authorList>
    </citation>
    <scope>NUCLEOTIDE SEQUENCE [LARGE SCALE GENOMIC DNA]</scope>
    <source>
        <strain evidence="3 4">CGMCC 1.05381</strain>
    </source>
</reference>
<proteinExistence type="predicted"/>
<evidence type="ECO:0000256" key="1">
    <source>
        <dbReference type="SAM" id="Phobius"/>
    </source>
</evidence>
<keyword evidence="1" id="KW-0812">Transmembrane</keyword>
<feature type="chain" id="PRO_5013401697" evidence="2">
    <location>
        <begin position="49"/>
        <end position="296"/>
    </location>
</feature>
<dbReference type="AlphaFoldDB" id="A0A2C8Z6L7"/>